<dbReference type="SUPFAM" id="SSF55729">
    <property type="entry name" value="Acyl-CoA N-acyltransferases (Nat)"/>
    <property type="match status" value="1"/>
</dbReference>
<name>A0A7W6CN38_9HYPH</name>
<dbReference type="InterPro" id="IPR016181">
    <property type="entry name" value="Acyl_CoA_acyltransferase"/>
</dbReference>
<reference evidence="2 3" key="1">
    <citation type="submission" date="2020-08" db="EMBL/GenBank/DDBJ databases">
        <title>Genomic Encyclopedia of Type Strains, Phase IV (KMG-IV): sequencing the most valuable type-strain genomes for metagenomic binning, comparative biology and taxonomic classification.</title>
        <authorList>
            <person name="Goeker M."/>
        </authorList>
    </citation>
    <scope>NUCLEOTIDE SEQUENCE [LARGE SCALE GENOMIC DNA]</scope>
    <source>
        <strain evidence="2 3">DSM 26575</strain>
    </source>
</reference>
<dbReference type="GO" id="GO:0016747">
    <property type="term" value="F:acyltransferase activity, transferring groups other than amino-acyl groups"/>
    <property type="evidence" value="ECO:0007669"/>
    <property type="project" value="InterPro"/>
</dbReference>
<dbReference type="Gene3D" id="3.40.630.30">
    <property type="match status" value="1"/>
</dbReference>
<dbReference type="Proteomes" id="UP000582090">
    <property type="component" value="Unassembled WGS sequence"/>
</dbReference>
<organism evidence="2 3">
    <name type="scientific">Rhizobium metallidurans</name>
    <dbReference type="NCBI Taxonomy" id="1265931"/>
    <lineage>
        <taxon>Bacteria</taxon>
        <taxon>Pseudomonadati</taxon>
        <taxon>Pseudomonadota</taxon>
        <taxon>Alphaproteobacteria</taxon>
        <taxon>Hyphomicrobiales</taxon>
        <taxon>Rhizobiaceae</taxon>
        <taxon>Rhizobium/Agrobacterium group</taxon>
        <taxon>Rhizobium</taxon>
    </lineage>
</organism>
<dbReference type="AlphaFoldDB" id="A0A7W6CN38"/>
<dbReference type="InterPro" id="IPR051822">
    <property type="entry name" value="Glycosyl_Hydrolase_84"/>
</dbReference>
<dbReference type="Pfam" id="PF00583">
    <property type="entry name" value="Acetyltransf_1"/>
    <property type="match status" value="1"/>
</dbReference>
<protein>
    <submittedName>
        <fullName evidence="2">GNAT superfamily N-acetyltransferase</fullName>
    </submittedName>
</protein>
<dbReference type="EMBL" id="JACIDW010000003">
    <property type="protein sequence ID" value="MBB3964082.1"/>
    <property type="molecule type" value="Genomic_DNA"/>
</dbReference>
<dbReference type="PANTHER" id="PTHR13170">
    <property type="entry name" value="O-GLCNACASE"/>
    <property type="match status" value="1"/>
</dbReference>
<dbReference type="GO" id="GO:0016231">
    <property type="term" value="F:beta-N-acetylglucosaminidase activity"/>
    <property type="evidence" value="ECO:0007669"/>
    <property type="project" value="TreeGrafter"/>
</dbReference>
<dbReference type="GO" id="GO:0009100">
    <property type="term" value="P:glycoprotein metabolic process"/>
    <property type="evidence" value="ECO:0007669"/>
    <property type="project" value="TreeGrafter"/>
</dbReference>
<dbReference type="InterPro" id="IPR000182">
    <property type="entry name" value="GNAT_dom"/>
</dbReference>
<keyword evidence="3" id="KW-1185">Reference proteome</keyword>
<accession>A0A7W6CN38</accession>
<dbReference type="RefSeq" id="WP_183899719.1">
    <property type="nucleotide sequence ID" value="NZ_JACIDW010000003.1"/>
</dbReference>
<keyword evidence="2" id="KW-0808">Transferase</keyword>
<feature type="domain" description="N-acetyltransferase" evidence="1">
    <location>
        <begin position="3"/>
        <end position="206"/>
    </location>
</feature>
<dbReference type="PROSITE" id="PS51186">
    <property type="entry name" value="GNAT"/>
    <property type="match status" value="1"/>
</dbReference>
<gene>
    <name evidence="2" type="ORF">GGQ67_001721</name>
</gene>
<dbReference type="PANTHER" id="PTHR13170:SF16">
    <property type="entry name" value="PROTEIN O-GLCNACASE"/>
    <property type="match status" value="1"/>
</dbReference>
<comment type="caution">
    <text evidence="2">The sequence shown here is derived from an EMBL/GenBank/DDBJ whole genome shotgun (WGS) entry which is preliminary data.</text>
</comment>
<evidence type="ECO:0000259" key="1">
    <source>
        <dbReference type="PROSITE" id="PS51186"/>
    </source>
</evidence>
<evidence type="ECO:0000313" key="3">
    <source>
        <dbReference type="Proteomes" id="UP000582090"/>
    </source>
</evidence>
<proteinExistence type="predicted"/>
<sequence>MATTLRRVRLDDLDEIYNISLVTGDAGKDATSLHGDGKLIGHIYSAPYVTLSPETAFVAEDAQGVAGYIVGVYDTLAFQAELERDWWPTLRSAYPDPEGDPELWNADEKRISAIHHPSSAPSAIIEAFPAHIHMNLLSRLRGQGMGTKLLDLWLSQARDAGVKSVHLGASATNSAGIGFWASRGFTRLGPPLVEPSERTVWFGQTL</sequence>
<dbReference type="CDD" id="cd04301">
    <property type="entry name" value="NAT_SF"/>
    <property type="match status" value="1"/>
</dbReference>
<evidence type="ECO:0000313" key="2">
    <source>
        <dbReference type="EMBL" id="MBB3964082.1"/>
    </source>
</evidence>